<reference evidence="1 2" key="1">
    <citation type="journal article" date="2024" name="G3 (Bethesda)">
        <title>Genome assembly of Hibiscus sabdariffa L. provides insights into metabolisms of medicinal natural products.</title>
        <authorList>
            <person name="Kim T."/>
        </authorList>
    </citation>
    <scope>NUCLEOTIDE SEQUENCE [LARGE SCALE GENOMIC DNA]</scope>
    <source>
        <strain evidence="1">TK-2024</strain>
        <tissue evidence="1">Old leaves</tissue>
    </source>
</reference>
<sequence>MQQILSVNRHAKKSFFFFKEWKEQRYAWKGRKHARGRTSSMLGSMTMVAELVASAMVTVLSQAELTLEIKETVAEGDKQLGLR</sequence>
<gene>
    <name evidence="1" type="ORF">V6N12_006864</name>
</gene>
<accession>A0ABR2F018</accession>
<dbReference type="EMBL" id="JBBPBM010000009">
    <property type="protein sequence ID" value="KAK8568310.1"/>
    <property type="molecule type" value="Genomic_DNA"/>
</dbReference>
<proteinExistence type="predicted"/>
<evidence type="ECO:0000313" key="1">
    <source>
        <dbReference type="EMBL" id="KAK8568310.1"/>
    </source>
</evidence>
<evidence type="ECO:0000313" key="2">
    <source>
        <dbReference type="Proteomes" id="UP001472677"/>
    </source>
</evidence>
<name>A0ABR2F018_9ROSI</name>
<comment type="caution">
    <text evidence="1">The sequence shown here is derived from an EMBL/GenBank/DDBJ whole genome shotgun (WGS) entry which is preliminary data.</text>
</comment>
<protein>
    <submittedName>
        <fullName evidence="1">Uncharacterized protein</fullName>
    </submittedName>
</protein>
<organism evidence="1 2">
    <name type="scientific">Hibiscus sabdariffa</name>
    <name type="common">roselle</name>
    <dbReference type="NCBI Taxonomy" id="183260"/>
    <lineage>
        <taxon>Eukaryota</taxon>
        <taxon>Viridiplantae</taxon>
        <taxon>Streptophyta</taxon>
        <taxon>Embryophyta</taxon>
        <taxon>Tracheophyta</taxon>
        <taxon>Spermatophyta</taxon>
        <taxon>Magnoliopsida</taxon>
        <taxon>eudicotyledons</taxon>
        <taxon>Gunneridae</taxon>
        <taxon>Pentapetalae</taxon>
        <taxon>rosids</taxon>
        <taxon>malvids</taxon>
        <taxon>Malvales</taxon>
        <taxon>Malvaceae</taxon>
        <taxon>Malvoideae</taxon>
        <taxon>Hibiscus</taxon>
    </lineage>
</organism>
<dbReference type="Proteomes" id="UP001472677">
    <property type="component" value="Unassembled WGS sequence"/>
</dbReference>
<keyword evidence="2" id="KW-1185">Reference proteome</keyword>